<accession>A0A3D9HXH7</accession>
<dbReference type="GO" id="GO:0006355">
    <property type="term" value="P:regulation of DNA-templated transcription"/>
    <property type="evidence" value="ECO:0007669"/>
    <property type="project" value="UniProtKB-ARBA"/>
</dbReference>
<dbReference type="InterPro" id="IPR011008">
    <property type="entry name" value="Dimeric_a/b-barrel"/>
</dbReference>
<dbReference type="SMART" id="SM00344">
    <property type="entry name" value="HTH_ASNC"/>
    <property type="match status" value="1"/>
</dbReference>
<dbReference type="InterPro" id="IPR019887">
    <property type="entry name" value="Tscrpt_reg_AsnC/Lrp_C"/>
</dbReference>
<evidence type="ECO:0000259" key="4">
    <source>
        <dbReference type="PROSITE" id="PS50956"/>
    </source>
</evidence>
<dbReference type="OrthoDB" id="9809462at2"/>
<dbReference type="Proteomes" id="UP000256845">
    <property type="component" value="Unassembled WGS sequence"/>
</dbReference>
<evidence type="ECO:0000256" key="2">
    <source>
        <dbReference type="ARBA" id="ARBA00023125"/>
    </source>
</evidence>
<dbReference type="PANTHER" id="PTHR30154">
    <property type="entry name" value="LEUCINE-RESPONSIVE REGULATORY PROTEIN"/>
    <property type="match status" value="1"/>
</dbReference>
<dbReference type="InterPro" id="IPR036390">
    <property type="entry name" value="WH_DNA-bd_sf"/>
</dbReference>
<dbReference type="GO" id="GO:0005829">
    <property type="term" value="C:cytosol"/>
    <property type="evidence" value="ECO:0007669"/>
    <property type="project" value="TreeGrafter"/>
</dbReference>
<dbReference type="Pfam" id="PF13404">
    <property type="entry name" value="HTH_AsnC-type"/>
    <property type="match status" value="1"/>
</dbReference>
<evidence type="ECO:0000313" key="6">
    <source>
        <dbReference type="Proteomes" id="UP000256845"/>
    </source>
</evidence>
<dbReference type="GO" id="GO:0043565">
    <property type="term" value="F:sequence-specific DNA binding"/>
    <property type="evidence" value="ECO:0007669"/>
    <property type="project" value="InterPro"/>
</dbReference>
<proteinExistence type="predicted"/>
<feature type="domain" description="HTH asnC-type" evidence="4">
    <location>
        <begin position="4"/>
        <end position="65"/>
    </location>
</feature>
<protein>
    <submittedName>
        <fullName evidence="5">AsnC family transcriptional regulator</fullName>
    </submittedName>
</protein>
<keyword evidence="3" id="KW-0804">Transcription</keyword>
<gene>
    <name evidence="5" type="ORF">DFP90_1011015</name>
</gene>
<dbReference type="Gene3D" id="1.10.10.10">
    <property type="entry name" value="Winged helix-like DNA-binding domain superfamily/Winged helix DNA-binding domain"/>
    <property type="match status" value="1"/>
</dbReference>
<evidence type="ECO:0000256" key="3">
    <source>
        <dbReference type="ARBA" id="ARBA00023163"/>
    </source>
</evidence>
<dbReference type="Pfam" id="PF01037">
    <property type="entry name" value="AsnC_trans_reg"/>
    <property type="match status" value="1"/>
</dbReference>
<evidence type="ECO:0000256" key="1">
    <source>
        <dbReference type="ARBA" id="ARBA00023015"/>
    </source>
</evidence>
<dbReference type="AlphaFoldDB" id="A0A3D9HXH7"/>
<sequence length="148" mass="16496">MAGLDGTDRKIIAELSANARLPVTKLAARVGLSRTAVQLRIDRMERDGMIRGYRVELAESAIEKPKPTGAFIEIRLKERMKYAPIVAVMKKIPEVRECHNVSGDGDLILVVEQATPERIQEICEHLWNHPNVQSTNTIFVLSSPISPV</sequence>
<keyword evidence="2" id="KW-0238">DNA-binding</keyword>
<dbReference type="InterPro" id="IPR019888">
    <property type="entry name" value="Tscrpt_reg_AsnC-like"/>
</dbReference>
<dbReference type="PROSITE" id="PS50956">
    <property type="entry name" value="HTH_ASNC_2"/>
    <property type="match status" value="1"/>
</dbReference>
<evidence type="ECO:0000313" key="5">
    <source>
        <dbReference type="EMBL" id="RED54212.1"/>
    </source>
</evidence>
<organism evidence="5 6">
    <name type="scientific">Aestuariispira insulae</name>
    <dbReference type="NCBI Taxonomy" id="1461337"/>
    <lineage>
        <taxon>Bacteria</taxon>
        <taxon>Pseudomonadati</taxon>
        <taxon>Pseudomonadota</taxon>
        <taxon>Alphaproteobacteria</taxon>
        <taxon>Rhodospirillales</taxon>
        <taxon>Kiloniellaceae</taxon>
        <taxon>Aestuariispira</taxon>
    </lineage>
</organism>
<dbReference type="PRINTS" id="PR00033">
    <property type="entry name" value="HTHASNC"/>
</dbReference>
<dbReference type="SUPFAM" id="SSF46785">
    <property type="entry name" value="Winged helix' DNA-binding domain"/>
    <property type="match status" value="1"/>
</dbReference>
<dbReference type="GO" id="GO:0043200">
    <property type="term" value="P:response to amino acid"/>
    <property type="evidence" value="ECO:0007669"/>
    <property type="project" value="TreeGrafter"/>
</dbReference>
<dbReference type="InterPro" id="IPR036388">
    <property type="entry name" value="WH-like_DNA-bd_sf"/>
</dbReference>
<keyword evidence="1" id="KW-0805">Transcription regulation</keyword>
<dbReference type="InterPro" id="IPR000485">
    <property type="entry name" value="AsnC-type_HTH_dom"/>
</dbReference>
<dbReference type="RefSeq" id="WP_115935280.1">
    <property type="nucleotide sequence ID" value="NZ_QRDW01000001.1"/>
</dbReference>
<keyword evidence="6" id="KW-1185">Reference proteome</keyword>
<dbReference type="SUPFAM" id="SSF54909">
    <property type="entry name" value="Dimeric alpha+beta barrel"/>
    <property type="match status" value="1"/>
</dbReference>
<dbReference type="InterPro" id="IPR011991">
    <property type="entry name" value="ArsR-like_HTH"/>
</dbReference>
<dbReference type="Gene3D" id="3.30.70.920">
    <property type="match status" value="1"/>
</dbReference>
<dbReference type="CDD" id="cd00090">
    <property type="entry name" value="HTH_ARSR"/>
    <property type="match status" value="1"/>
</dbReference>
<dbReference type="EMBL" id="QRDW01000001">
    <property type="protein sequence ID" value="RED54212.1"/>
    <property type="molecule type" value="Genomic_DNA"/>
</dbReference>
<comment type="caution">
    <text evidence="5">The sequence shown here is derived from an EMBL/GenBank/DDBJ whole genome shotgun (WGS) entry which is preliminary data.</text>
</comment>
<dbReference type="PANTHER" id="PTHR30154:SF34">
    <property type="entry name" value="TRANSCRIPTIONAL REGULATOR AZLB"/>
    <property type="match status" value="1"/>
</dbReference>
<name>A0A3D9HXH7_9PROT</name>
<reference evidence="5 6" key="1">
    <citation type="submission" date="2018-07" db="EMBL/GenBank/DDBJ databases">
        <title>Genomic Encyclopedia of Type Strains, Phase III (KMG-III): the genomes of soil and plant-associated and newly described type strains.</title>
        <authorList>
            <person name="Whitman W."/>
        </authorList>
    </citation>
    <scope>NUCLEOTIDE SEQUENCE [LARGE SCALE GENOMIC DNA]</scope>
    <source>
        <strain evidence="5 6">CECT 8488</strain>
    </source>
</reference>